<comment type="function">
    <text evidence="1">Alpha-L-fucosidase is responsible for hydrolyzing the alpha-1,6-linked fucose joined to the reducing-end N-acetylglucosamine of the carbohydrate moieties of glycoproteins.</text>
</comment>
<keyword evidence="6" id="KW-0326">Glycosidase</keyword>
<dbReference type="Proteomes" id="UP001057877">
    <property type="component" value="Chromosome"/>
</dbReference>
<evidence type="ECO:0000259" key="7">
    <source>
        <dbReference type="Pfam" id="PF01120"/>
    </source>
</evidence>
<evidence type="ECO:0000313" key="9">
    <source>
        <dbReference type="Proteomes" id="UP001057877"/>
    </source>
</evidence>
<proteinExistence type="inferred from homology"/>
<reference evidence="8" key="1">
    <citation type="submission" date="2022-01" db="EMBL/GenBank/DDBJ databases">
        <title>Paenibacillus spongiae sp. nov., isolated from marine sponge.</title>
        <authorList>
            <person name="Li Z."/>
            <person name="Zhang M."/>
        </authorList>
    </citation>
    <scope>NUCLEOTIDE SEQUENCE</scope>
    <source>
        <strain evidence="8">PHS-Z3</strain>
    </source>
</reference>
<dbReference type="PANTHER" id="PTHR10030:SF37">
    <property type="entry name" value="ALPHA-L-FUCOSIDASE-RELATED"/>
    <property type="match status" value="1"/>
</dbReference>
<dbReference type="SMART" id="SM00812">
    <property type="entry name" value="Alpha_L_fucos"/>
    <property type="match status" value="1"/>
</dbReference>
<dbReference type="Gene3D" id="3.20.20.80">
    <property type="entry name" value="Glycosidases"/>
    <property type="match status" value="1"/>
</dbReference>
<evidence type="ECO:0000256" key="6">
    <source>
        <dbReference type="ARBA" id="ARBA00023295"/>
    </source>
</evidence>
<dbReference type="InterPro" id="IPR016286">
    <property type="entry name" value="FUC_metazoa-typ"/>
</dbReference>
<keyword evidence="9" id="KW-1185">Reference proteome</keyword>
<dbReference type="PRINTS" id="PR00741">
    <property type="entry name" value="GLHYDRLASE29"/>
</dbReference>
<evidence type="ECO:0000256" key="4">
    <source>
        <dbReference type="ARBA" id="ARBA00022729"/>
    </source>
</evidence>
<dbReference type="PANTHER" id="PTHR10030">
    <property type="entry name" value="ALPHA-L-FUCOSIDASE"/>
    <property type="match status" value="1"/>
</dbReference>
<dbReference type="Pfam" id="PF01120">
    <property type="entry name" value="Alpha_L_fucos"/>
    <property type="match status" value="1"/>
</dbReference>
<dbReference type="InterPro" id="IPR057739">
    <property type="entry name" value="Glyco_hydro_29_N"/>
</dbReference>
<feature type="domain" description="Glycoside hydrolase family 29 N-terminal" evidence="7">
    <location>
        <begin position="14"/>
        <end position="309"/>
    </location>
</feature>
<name>A0ABY5SBE7_9BACL</name>
<dbReference type="SUPFAM" id="SSF51445">
    <property type="entry name" value="(Trans)glycosidases"/>
    <property type="match status" value="1"/>
</dbReference>
<keyword evidence="4" id="KW-0732">Signal</keyword>
<evidence type="ECO:0000256" key="2">
    <source>
        <dbReference type="ARBA" id="ARBA00007951"/>
    </source>
</evidence>
<dbReference type="InterPro" id="IPR017853">
    <property type="entry name" value="GH"/>
</dbReference>
<sequence length="419" mass="47119">MTHNNIPIPEPRIAHFEQLGFGMFIHWGLYSQLGQGEWIQHLGSIPMPEYVKLQDTFTAADFDAKEIARIAKKSGMNYITITTRHHDGFSLYDTRGLNEYDAPHSPAGRDLIAEFVTACREEDLLPMLYHTTLDWHEESFKNDFDAYLEYLYKSVEILCTHYGKIGGLWFDGNWSKPDADWKLDELYSMIRRLQPDALIINNTGLDQRGATGHPEIDSVTYEQGRPEPMNREGMPKYVAAEMCETINDHWGIGSIDFAYKSVPYLIESLCACRKVGANYLLNVGPTATGRIVPIQQHLLETVGEWIALHNKPVYEGKPSDVKGEGSNFVLETLDGKLYAFIYNLKISGHDNVTVGGGGAGDKTFTGLSRKISSIRWLDNGEKLQFKQDESAGSFTFNATGYPYGINLVVRVAEIEAESI</sequence>
<accession>A0ABY5SBE7</accession>
<protein>
    <recommendedName>
        <fullName evidence="3">alpha-L-fucosidase</fullName>
        <ecNumber evidence="3">3.2.1.51</ecNumber>
    </recommendedName>
</protein>
<comment type="similarity">
    <text evidence="2">Belongs to the glycosyl hydrolase 29 family.</text>
</comment>
<dbReference type="InterPro" id="IPR000933">
    <property type="entry name" value="Glyco_hydro_29"/>
</dbReference>
<evidence type="ECO:0000256" key="5">
    <source>
        <dbReference type="ARBA" id="ARBA00022801"/>
    </source>
</evidence>
<dbReference type="PIRSF" id="PIRSF001092">
    <property type="entry name" value="Alpha-L-fucosidase"/>
    <property type="match status" value="1"/>
</dbReference>
<dbReference type="RefSeq" id="WP_258387311.1">
    <property type="nucleotide sequence ID" value="NZ_CP091430.1"/>
</dbReference>
<keyword evidence="5" id="KW-0378">Hydrolase</keyword>
<evidence type="ECO:0000256" key="1">
    <source>
        <dbReference type="ARBA" id="ARBA00004071"/>
    </source>
</evidence>
<evidence type="ECO:0000256" key="3">
    <source>
        <dbReference type="ARBA" id="ARBA00012662"/>
    </source>
</evidence>
<gene>
    <name evidence="8" type="ORF">L1F29_05230</name>
</gene>
<dbReference type="EMBL" id="CP091430">
    <property type="protein sequence ID" value="UVI31247.1"/>
    <property type="molecule type" value="Genomic_DNA"/>
</dbReference>
<evidence type="ECO:0000313" key="8">
    <source>
        <dbReference type="EMBL" id="UVI31247.1"/>
    </source>
</evidence>
<organism evidence="8 9">
    <name type="scientific">Paenibacillus spongiae</name>
    <dbReference type="NCBI Taxonomy" id="2909671"/>
    <lineage>
        <taxon>Bacteria</taxon>
        <taxon>Bacillati</taxon>
        <taxon>Bacillota</taxon>
        <taxon>Bacilli</taxon>
        <taxon>Bacillales</taxon>
        <taxon>Paenibacillaceae</taxon>
        <taxon>Paenibacillus</taxon>
    </lineage>
</organism>
<dbReference type="EC" id="3.2.1.51" evidence="3"/>